<name>A0A9P9JNP4_9HYPO</name>
<proteinExistence type="predicted"/>
<dbReference type="InterPro" id="IPR011009">
    <property type="entry name" value="Kinase-like_dom_sf"/>
</dbReference>
<evidence type="ECO:0008006" key="3">
    <source>
        <dbReference type="Google" id="ProtNLM"/>
    </source>
</evidence>
<organism evidence="1 2">
    <name type="scientific">Dactylonectria macrodidyma</name>
    <dbReference type="NCBI Taxonomy" id="307937"/>
    <lineage>
        <taxon>Eukaryota</taxon>
        <taxon>Fungi</taxon>
        <taxon>Dikarya</taxon>
        <taxon>Ascomycota</taxon>
        <taxon>Pezizomycotina</taxon>
        <taxon>Sordariomycetes</taxon>
        <taxon>Hypocreomycetidae</taxon>
        <taxon>Hypocreales</taxon>
        <taxon>Nectriaceae</taxon>
        <taxon>Dactylonectria</taxon>
    </lineage>
</organism>
<protein>
    <recommendedName>
        <fullName evidence="3">Aminoglycoside phosphotransferase domain-containing protein</fullName>
    </recommendedName>
</protein>
<evidence type="ECO:0000313" key="2">
    <source>
        <dbReference type="Proteomes" id="UP000738349"/>
    </source>
</evidence>
<dbReference type="AlphaFoldDB" id="A0A9P9JNP4"/>
<dbReference type="SUPFAM" id="SSF56112">
    <property type="entry name" value="Protein kinase-like (PK-like)"/>
    <property type="match status" value="1"/>
</dbReference>
<reference evidence="1" key="1">
    <citation type="journal article" date="2021" name="Nat. Commun.">
        <title>Genetic determinants of endophytism in the Arabidopsis root mycobiome.</title>
        <authorList>
            <person name="Mesny F."/>
            <person name="Miyauchi S."/>
            <person name="Thiergart T."/>
            <person name="Pickel B."/>
            <person name="Atanasova L."/>
            <person name="Karlsson M."/>
            <person name="Huettel B."/>
            <person name="Barry K.W."/>
            <person name="Haridas S."/>
            <person name="Chen C."/>
            <person name="Bauer D."/>
            <person name="Andreopoulos W."/>
            <person name="Pangilinan J."/>
            <person name="LaButti K."/>
            <person name="Riley R."/>
            <person name="Lipzen A."/>
            <person name="Clum A."/>
            <person name="Drula E."/>
            <person name="Henrissat B."/>
            <person name="Kohler A."/>
            <person name="Grigoriev I.V."/>
            <person name="Martin F.M."/>
            <person name="Hacquard S."/>
        </authorList>
    </citation>
    <scope>NUCLEOTIDE SEQUENCE</scope>
    <source>
        <strain evidence="1">MPI-CAGE-AT-0147</strain>
    </source>
</reference>
<dbReference type="Proteomes" id="UP000738349">
    <property type="component" value="Unassembled WGS sequence"/>
</dbReference>
<accession>A0A9P9JNP4</accession>
<dbReference type="OrthoDB" id="5404599at2759"/>
<sequence length="319" mass="36139">MASQFPIRDSVREIDSRTVLVGNKLIITLASKIVHGPMWSDNNGNWNSIREVQGTPPESFFLMGEALDLIRPIHDADDNFAVWEVGSAFLKIKKSDTSSPTREHVTLAALKETPRSFDIPTVLFHGEWDGRDYLIVERGHSPSVAEMWPKLIEVEKLRCLDQIMALCQELGRLETGFVGGGDEKQLRDPPMIKSHVEEVFGTCTDLDLDGSNFMFSHCDLDPENLTLDYGGVLGIINCAFNRSVPREWIWARNCTLNGSISPSIDENDEAGWRKRVHGQMPTEDCPKSADEWMTWWTQQYSTHNRVSKKMFSGRRIVSL</sequence>
<comment type="caution">
    <text evidence="1">The sequence shown here is derived from an EMBL/GenBank/DDBJ whole genome shotgun (WGS) entry which is preliminary data.</text>
</comment>
<evidence type="ECO:0000313" key="1">
    <source>
        <dbReference type="EMBL" id="KAH7176324.1"/>
    </source>
</evidence>
<dbReference type="EMBL" id="JAGMUV010000001">
    <property type="protein sequence ID" value="KAH7176324.1"/>
    <property type="molecule type" value="Genomic_DNA"/>
</dbReference>
<gene>
    <name evidence="1" type="ORF">EDB81DRAFT_850254</name>
</gene>
<keyword evidence="2" id="KW-1185">Reference proteome</keyword>